<dbReference type="InterPro" id="IPR006059">
    <property type="entry name" value="SBP"/>
</dbReference>
<sequence length="461" mass="48704">MDPAVTGGKARDRVRGLRHLLAALGGAGILTLALAGCGGGDTGATTGSYGFPQAAQDDKAAITVWVDADRTKAADAFKKAHPEVAVQVVTYDGSANGSNSFRTKIQLFDRTGSGWPDVVFSTQNNDAAWAAQRGNGKQAYAAVLNSGLVPQDTLGKFTAGALNPCTVDGKVYCLRNDLAQAVLWFNKSLFDQFGYRVPATWQEYQALGERVAREHPGYIVGTVGDAWTPEVYFWSSKCQANDITGPKAVTVNTGTPQCRRAAAMLDVLIRNGTTPNVSVFAPEFVTRYSGKVLMMPGPAWYAGAIFNNPQSLKVPAGQLGVAPPPAWPGEDAVTGNVGGGTWFVSSHSKNLKAAEAFVEFATTADDYQVAVAPGYPAYGPAAQKWVTKQESSGYYATDLQPVVTAGASIWSGWGSGIFSQEAIWAKTMTPAIAGGKSLVDLLPAWQTAIKNQARVDGYTVT</sequence>
<evidence type="ECO:0000313" key="1">
    <source>
        <dbReference type="EMBL" id="WIM94496.1"/>
    </source>
</evidence>
<gene>
    <name evidence="1" type="ORF">ACTOB_006521</name>
</gene>
<name>A0ABY8W9G5_9ACTN</name>
<dbReference type="EMBL" id="CP126980">
    <property type="protein sequence ID" value="WIM94496.1"/>
    <property type="molecule type" value="Genomic_DNA"/>
</dbReference>
<proteinExistence type="predicted"/>
<evidence type="ECO:0000313" key="2">
    <source>
        <dbReference type="Proteomes" id="UP001240150"/>
    </source>
</evidence>
<dbReference type="PANTHER" id="PTHR43649">
    <property type="entry name" value="ARABINOSE-BINDING PROTEIN-RELATED"/>
    <property type="match status" value="1"/>
</dbReference>
<dbReference type="SUPFAM" id="SSF53850">
    <property type="entry name" value="Periplasmic binding protein-like II"/>
    <property type="match status" value="1"/>
</dbReference>
<dbReference type="InterPro" id="IPR050490">
    <property type="entry name" value="Bact_solute-bd_prot1"/>
</dbReference>
<keyword evidence="2" id="KW-1185">Reference proteome</keyword>
<dbReference type="Pfam" id="PF01547">
    <property type="entry name" value="SBP_bac_1"/>
    <property type="match status" value="1"/>
</dbReference>
<dbReference type="Proteomes" id="UP001240150">
    <property type="component" value="Chromosome"/>
</dbReference>
<organism evidence="1 2">
    <name type="scientific">Actinoplanes oblitus</name>
    <dbReference type="NCBI Taxonomy" id="3040509"/>
    <lineage>
        <taxon>Bacteria</taxon>
        <taxon>Bacillati</taxon>
        <taxon>Actinomycetota</taxon>
        <taxon>Actinomycetes</taxon>
        <taxon>Micromonosporales</taxon>
        <taxon>Micromonosporaceae</taxon>
        <taxon>Actinoplanes</taxon>
    </lineage>
</organism>
<accession>A0ABY8W9G5</accession>
<dbReference type="Gene3D" id="3.40.190.10">
    <property type="entry name" value="Periplasmic binding protein-like II"/>
    <property type="match status" value="1"/>
</dbReference>
<reference evidence="1 2" key="1">
    <citation type="submission" date="2023-06" db="EMBL/GenBank/DDBJ databases">
        <authorList>
            <person name="Yushchuk O."/>
            <person name="Binda E."/>
            <person name="Ruckert-Reed C."/>
            <person name="Fedorenko V."/>
            <person name="Kalinowski J."/>
            <person name="Marinelli F."/>
        </authorList>
    </citation>
    <scope>NUCLEOTIDE SEQUENCE [LARGE SCALE GENOMIC DNA]</scope>
    <source>
        <strain evidence="1 2">NRRL 3884</strain>
    </source>
</reference>
<dbReference type="PANTHER" id="PTHR43649:SF30">
    <property type="entry name" value="ABC TRANSPORTER SUBSTRATE-BINDING PROTEIN"/>
    <property type="match status" value="1"/>
</dbReference>
<protein>
    <submittedName>
        <fullName evidence="1">Extracellular solute-binding protein</fullName>
    </submittedName>
</protein>
<dbReference type="RefSeq" id="WP_284915708.1">
    <property type="nucleotide sequence ID" value="NZ_CP126980.1"/>
</dbReference>